<dbReference type="AlphaFoldDB" id="A0A2J0YSM6"/>
<comment type="caution">
    <text evidence="1">The sequence shown here is derived from an EMBL/GenBank/DDBJ whole genome shotgun (WGS) entry which is preliminary data.</text>
</comment>
<protein>
    <submittedName>
        <fullName evidence="1">IS4 family transposase</fullName>
    </submittedName>
</protein>
<name>A0A2J0YSM6_RHIML</name>
<evidence type="ECO:0000313" key="2">
    <source>
        <dbReference type="Proteomes" id="UP000231987"/>
    </source>
</evidence>
<dbReference type="EMBL" id="NJGD01000100">
    <property type="protein sequence ID" value="PJR07254.1"/>
    <property type="molecule type" value="Genomic_DNA"/>
</dbReference>
<dbReference type="InterPro" id="IPR012337">
    <property type="entry name" value="RNaseH-like_sf"/>
</dbReference>
<dbReference type="SUPFAM" id="SSF53098">
    <property type="entry name" value="Ribonuclease H-like"/>
    <property type="match status" value="1"/>
</dbReference>
<gene>
    <name evidence="1" type="ORF">CEJ86_33485</name>
</gene>
<feature type="non-terminal residue" evidence="1">
    <location>
        <position position="124"/>
    </location>
</feature>
<evidence type="ECO:0000313" key="1">
    <source>
        <dbReference type="EMBL" id="PJR07254.1"/>
    </source>
</evidence>
<reference evidence="1 2" key="1">
    <citation type="submission" date="2017-06" db="EMBL/GenBank/DDBJ databases">
        <title>Ensifer strains isolated from leguminous trees and herbs display diverse denitrification phenotypes with some acting as strong N2O sinks.</title>
        <authorList>
            <person name="Woliy K."/>
            <person name="Mania D."/>
            <person name="Bakken L.R."/>
            <person name="Frostegard A."/>
        </authorList>
    </citation>
    <scope>NUCLEOTIDE SEQUENCE [LARGE SCALE GENOMIC DNA]</scope>
    <source>
        <strain evidence="1 2">AC50a</strain>
    </source>
</reference>
<sequence length="124" mass="14517">MSREYYSRWVPDELDLRAIKSLMKMDVLRCKTPEMVRKEISVHLLVYNLIRSLMARAATELKNRPRKISFKAAQETMQEFHVLLIQAGTVLLSKMVKYMVKIASEHVVGNRPGRHEPRAVKRRP</sequence>
<proteinExistence type="predicted"/>
<accession>A0A2J0YSM6</accession>
<dbReference type="Proteomes" id="UP000231987">
    <property type="component" value="Unassembled WGS sequence"/>
</dbReference>
<organism evidence="1 2">
    <name type="scientific">Rhizobium meliloti</name>
    <name type="common">Ensifer meliloti</name>
    <name type="synonym">Sinorhizobium meliloti</name>
    <dbReference type="NCBI Taxonomy" id="382"/>
    <lineage>
        <taxon>Bacteria</taxon>
        <taxon>Pseudomonadati</taxon>
        <taxon>Pseudomonadota</taxon>
        <taxon>Alphaproteobacteria</taxon>
        <taxon>Hyphomicrobiales</taxon>
        <taxon>Rhizobiaceae</taxon>
        <taxon>Sinorhizobium/Ensifer group</taxon>
        <taxon>Sinorhizobium</taxon>
    </lineage>
</organism>